<evidence type="ECO:0000313" key="2">
    <source>
        <dbReference type="EMBL" id="MFD2873222.1"/>
    </source>
</evidence>
<dbReference type="Proteomes" id="UP001597557">
    <property type="component" value="Unassembled WGS sequence"/>
</dbReference>
<organism evidence="2 3">
    <name type="scientific">Mucilaginibacter ximonensis</name>
    <dbReference type="NCBI Taxonomy" id="538021"/>
    <lineage>
        <taxon>Bacteria</taxon>
        <taxon>Pseudomonadati</taxon>
        <taxon>Bacteroidota</taxon>
        <taxon>Sphingobacteriia</taxon>
        <taxon>Sphingobacteriales</taxon>
        <taxon>Sphingobacteriaceae</taxon>
        <taxon>Mucilaginibacter</taxon>
    </lineage>
</organism>
<feature type="chain" id="PRO_5046048038" evidence="1">
    <location>
        <begin position="20"/>
        <end position="210"/>
    </location>
</feature>
<comment type="caution">
    <text evidence="2">The sequence shown here is derived from an EMBL/GenBank/DDBJ whole genome shotgun (WGS) entry which is preliminary data.</text>
</comment>
<accession>A0ABW5YD10</accession>
<reference evidence="3" key="1">
    <citation type="journal article" date="2019" name="Int. J. Syst. Evol. Microbiol.">
        <title>The Global Catalogue of Microorganisms (GCM) 10K type strain sequencing project: providing services to taxonomists for standard genome sequencing and annotation.</title>
        <authorList>
            <consortium name="The Broad Institute Genomics Platform"/>
            <consortium name="The Broad Institute Genome Sequencing Center for Infectious Disease"/>
            <person name="Wu L."/>
            <person name="Ma J."/>
        </authorList>
    </citation>
    <scope>NUCLEOTIDE SEQUENCE [LARGE SCALE GENOMIC DNA]</scope>
    <source>
        <strain evidence="3">KCTC 22437</strain>
    </source>
</reference>
<dbReference type="EMBL" id="JBHUPD010000002">
    <property type="protein sequence ID" value="MFD2873222.1"/>
    <property type="molecule type" value="Genomic_DNA"/>
</dbReference>
<evidence type="ECO:0000256" key="1">
    <source>
        <dbReference type="SAM" id="SignalP"/>
    </source>
</evidence>
<protein>
    <submittedName>
        <fullName evidence="2">Uncharacterized protein</fullName>
    </submittedName>
</protein>
<keyword evidence="1" id="KW-0732">Signal</keyword>
<keyword evidence="3" id="KW-1185">Reference proteome</keyword>
<gene>
    <name evidence="2" type="ORF">ACFS5N_12125</name>
</gene>
<proteinExistence type="predicted"/>
<feature type="signal peptide" evidence="1">
    <location>
        <begin position="1"/>
        <end position="19"/>
    </location>
</feature>
<dbReference type="RefSeq" id="WP_377185737.1">
    <property type="nucleotide sequence ID" value="NZ_JBHUPD010000002.1"/>
</dbReference>
<evidence type="ECO:0000313" key="3">
    <source>
        <dbReference type="Proteomes" id="UP001597557"/>
    </source>
</evidence>
<name>A0ABW5YD10_9SPHI</name>
<sequence>MKKIFVFAVLLSVSAAVHAQSAVDSTETKFNKLVEQTGMVFNKPTGSLSTPIVKNRQIHYDYAVNYPDKNMEVRYTIVPMANRVKEYQEFQKNHAPGSSMIDPNKMLTGLIYATIINAGGGIPDSTIRGRMFAPTDVKREFGADAGGFFMVSVKNNSFGTDYKFCSMTALQKDNVANVYIFYLCNSMKELFDNYQAIGPQNIYYALKFKD</sequence>